<reference evidence="1" key="3">
    <citation type="submission" date="2025-09" db="UniProtKB">
        <authorList>
            <consortium name="Ensembl"/>
        </authorList>
    </citation>
    <scope>IDENTIFICATION</scope>
</reference>
<keyword evidence="2" id="KW-1185">Reference proteome</keyword>
<dbReference type="GeneTree" id="ENSGT00910000147280"/>
<protein>
    <submittedName>
        <fullName evidence="1">Uncharacterized protein</fullName>
    </submittedName>
</protein>
<dbReference type="InParanoid" id="A0A2I3RLP2"/>
<reference evidence="1 2" key="1">
    <citation type="journal article" date="2005" name="Nature">
        <title>Initial sequence of the chimpanzee genome and comparison with the human genome.</title>
        <authorList>
            <consortium name="Chimpanzee sequencing and analysis consortium"/>
        </authorList>
    </citation>
    <scope>NUCLEOTIDE SEQUENCE [LARGE SCALE GENOMIC DNA]</scope>
</reference>
<proteinExistence type="predicted"/>
<dbReference type="Bgee" id="ENSPTRG00000044643">
    <property type="expression patterns" value="Expressed in fibroblast and 21 other cell types or tissues"/>
</dbReference>
<dbReference type="AlphaFoldDB" id="A0A2I3RLP2"/>
<dbReference type="OMA" id="PKTECHV"/>
<accession>A0A2I3RLP2</accession>
<evidence type="ECO:0000313" key="2">
    <source>
        <dbReference type="Proteomes" id="UP000002277"/>
    </source>
</evidence>
<organism evidence="1 2">
    <name type="scientific">Pan troglodytes</name>
    <name type="common">Chimpanzee</name>
    <dbReference type="NCBI Taxonomy" id="9598"/>
    <lineage>
        <taxon>Eukaryota</taxon>
        <taxon>Metazoa</taxon>
        <taxon>Chordata</taxon>
        <taxon>Craniata</taxon>
        <taxon>Vertebrata</taxon>
        <taxon>Euteleostomi</taxon>
        <taxon>Mammalia</taxon>
        <taxon>Eutheria</taxon>
        <taxon>Euarchontoglires</taxon>
        <taxon>Primates</taxon>
        <taxon>Haplorrhini</taxon>
        <taxon>Catarrhini</taxon>
        <taxon>Hominidae</taxon>
        <taxon>Pan</taxon>
    </lineage>
</organism>
<name>A0A2I3RLP2_PANTR</name>
<reference evidence="1" key="2">
    <citation type="submission" date="2025-08" db="UniProtKB">
        <authorList>
            <consortium name="Ensembl"/>
        </authorList>
    </citation>
    <scope>IDENTIFICATION</scope>
</reference>
<dbReference type="EMBL" id="AACZ04048037">
    <property type="status" value="NOT_ANNOTATED_CDS"/>
    <property type="molecule type" value="Genomic_DNA"/>
</dbReference>
<dbReference type="Proteomes" id="UP000002277">
    <property type="component" value="Chromosome 3"/>
</dbReference>
<dbReference type="Ensembl" id="ENSPTRT00000096475.1">
    <property type="protein sequence ID" value="ENSPTRP00000065566.1"/>
    <property type="gene ID" value="ENSPTRG00000044643.1"/>
</dbReference>
<sequence length="99" mass="11549">MNKKEHLNWSGYLESNVFKSFCFLIKSDATVSQIKFCLHSAVFGSMYGNVCTYVKSQANYKLLQNRSKLKTECHVLFIRWGGEGKYQKALFQVWHLTLM</sequence>
<evidence type="ECO:0000313" key="1">
    <source>
        <dbReference type="Ensembl" id="ENSPTRP00000065566.1"/>
    </source>
</evidence>